<accession>A0A650MN17</accession>
<evidence type="ECO:0000313" key="3">
    <source>
        <dbReference type="EMBL" id="CAG9705311.1"/>
    </source>
</evidence>
<name>A0A650MN17_9CLOT</name>
<organism evidence="4 5">
    <name type="scientific">Clostridium neonatale</name>
    <dbReference type="NCBI Taxonomy" id="137838"/>
    <lineage>
        <taxon>Bacteria</taxon>
        <taxon>Bacillati</taxon>
        <taxon>Bacillota</taxon>
        <taxon>Clostridia</taxon>
        <taxon>Eubacteriales</taxon>
        <taxon>Clostridiaceae</taxon>
        <taxon>Clostridium</taxon>
    </lineage>
</organism>
<proteinExistence type="predicted"/>
<feature type="domain" description="PilZ" evidence="1">
    <location>
        <begin position="95"/>
        <end position="203"/>
    </location>
</feature>
<evidence type="ECO:0000313" key="4">
    <source>
        <dbReference type="EMBL" id="VCT85564.1"/>
    </source>
</evidence>
<keyword evidence="4" id="KW-0282">Flagellum</keyword>
<evidence type="ECO:0000313" key="5">
    <source>
        <dbReference type="Proteomes" id="UP000431451"/>
    </source>
</evidence>
<keyword evidence="4" id="KW-0966">Cell projection</keyword>
<dbReference type="EMBL" id="UWJD01000002">
    <property type="protein sequence ID" value="VCT85564.1"/>
    <property type="molecule type" value="Genomic_DNA"/>
</dbReference>
<dbReference type="Pfam" id="PF12945">
    <property type="entry name" value="PilZNR"/>
    <property type="match status" value="1"/>
</dbReference>
<dbReference type="AlphaFoldDB" id="A0A650MN17"/>
<reference evidence="3" key="2">
    <citation type="submission" date="2021-10" db="EMBL/GenBank/DDBJ databases">
        <authorList>
            <person name="Mesa V."/>
        </authorList>
    </citation>
    <scope>NUCLEOTIDE SEQUENCE</scope>
    <source>
        <strain evidence="3">CC3_PB</strain>
    </source>
</reference>
<evidence type="ECO:0000259" key="1">
    <source>
        <dbReference type="Pfam" id="PF07238"/>
    </source>
</evidence>
<dbReference type="Gene3D" id="2.40.10.220">
    <property type="entry name" value="predicted glycosyltransferase like domains"/>
    <property type="match status" value="1"/>
</dbReference>
<evidence type="ECO:0000259" key="2">
    <source>
        <dbReference type="Pfam" id="PF12945"/>
    </source>
</evidence>
<dbReference type="InterPro" id="IPR009926">
    <property type="entry name" value="T3SS_YcgR_PilZN"/>
</dbReference>
<sequence length="213" mass="25172">MVNLELKVKSRIEVIVDEKSYKALIIDIEDDNIKINIPVCNDEYLMLYKDDKIEINSYLDDRKCFNYYCNVISKGKDNNVIYYKLTLPYDVRRVQRRNFFRVNLLEEVTYKNITNKTEKEIEELPYKSGIMIDLSGGGLKVKTKEKLKGNDIIVMRIKMTGIEVKLKGQIVRIEASMDNNFLYGVKFLDITEMESDRIIRELFEIMRKQRANI</sequence>
<dbReference type="Proteomes" id="UP000789738">
    <property type="component" value="Unassembled WGS sequence"/>
</dbReference>
<protein>
    <submittedName>
        <fullName evidence="4">Flagellar brake protein YcgR</fullName>
    </submittedName>
</protein>
<dbReference type="GO" id="GO:0035438">
    <property type="term" value="F:cyclic-di-GMP binding"/>
    <property type="evidence" value="ECO:0007669"/>
    <property type="project" value="InterPro"/>
</dbReference>
<gene>
    <name evidence="4" type="primary">ycgR</name>
    <name evidence="3" type="ORF">CNEO_41765</name>
    <name evidence="4" type="ORF">CNEONATNEC25_03167</name>
</gene>
<dbReference type="RefSeq" id="WP_159116750.1">
    <property type="nucleotide sequence ID" value="NZ_CAKJVE010000004.1"/>
</dbReference>
<dbReference type="Pfam" id="PF07238">
    <property type="entry name" value="PilZ"/>
    <property type="match status" value="1"/>
</dbReference>
<keyword evidence="4" id="KW-0969">Cilium</keyword>
<feature type="domain" description="Type III secretion system flagellar brake protein YcgR PilZN" evidence="2">
    <location>
        <begin position="11"/>
        <end position="88"/>
    </location>
</feature>
<dbReference type="InterPro" id="IPR009875">
    <property type="entry name" value="PilZ_domain"/>
</dbReference>
<reference evidence="4 5" key="1">
    <citation type="submission" date="2018-06" db="EMBL/GenBank/DDBJ databases">
        <authorList>
            <consortium name="IHU Genomes"/>
        </authorList>
    </citation>
    <scope>NUCLEOTIDE SEQUENCE [LARGE SCALE GENOMIC DNA]</scope>
    <source>
        <strain evidence="4 5">NEC25</strain>
    </source>
</reference>
<dbReference type="EMBL" id="CAKJVE010000004">
    <property type="protein sequence ID" value="CAG9705311.1"/>
    <property type="molecule type" value="Genomic_DNA"/>
</dbReference>
<dbReference type="SUPFAM" id="SSF141371">
    <property type="entry name" value="PilZ domain-like"/>
    <property type="match status" value="1"/>
</dbReference>
<dbReference type="Proteomes" id="UP000431451">
    <property type="component" value="Unassembled WGS sequence"/>
</dbReference>